<protein>
    <recommendedName>
        <fullName evidence="1">HAT C-terminal dimerisation domain-containing protein</fullName>
    </recommendedName>
</protein>
<dbReference type="EnsemblMetazoa" id="XM_016801681.2">
    <property type="protein sequence ID" value="XP_016657170.1"/>
    <property type="gene ID" value="LOC107882780"/>
</dbReference>
<name>A0A8R2D1R3_ACYPI</name>
<dbReference type="Pfam" id="PF05699">
    <property type="entry name" value="Dimer_Tnp_hAT"/>
    <property type="match status" value="1"/>
</dbReference>
<dbReference type="PANTHER" id="PTHR46289">
    <property type="entry name" value="52 KDA REPRESSOR OF THE INHIBITOR OF THE PROTEIN KINASE-LIKE PROTEIN-RELATED"/>
    <property type="match status" value="1"/>
</dbReference>
<keyword evidence="3" id="KW-1185">Reference proteome</keyword>
<dbReference type="PANTHER" id="PTHR46289:SF14">
    <property type="entry name" value="DUF4371 DOMAIN-CONTAINING PROTEIN"/>
    <property type="match status" value="1"/>
</dbReference>
<evidence type="ECO:0000259" key="1">
    <source>
        <dbReference type="Pfam" id="PF05699"/>
    </source>
</evidence>
<dbReference type="KEGG" id="api:107882780"/>
<dbReference type="GO" id="GO:0046983">
    <property type="term" value="F:protein dimerization activity"/>
    <property type="evidence" value="ECO:0007669"/>
    <property type="project" value="InterPro"/>
</dbReference>
<organism evidence="2 3">
    <name type="scientific">Acyrthosiphon pisum</name>
    <name type="common">Pea aphid</name>
    <dbReference type="NCBI Taxonomy" id="7029"/>
    <lineage>
        <taxon>Eukaryota</taxon>
        <taxon>Metazoa</taxon>
        <taxon>Ecdysozoa</taxon>
        <taxon>Arthropoda</taxon>
        <taxon>Hexapoda</taxon>
        <taxon>Insecta</taxon>
        <taxon>Pterygota</taxon>
        <taxon>Neoptera</taxon>
        <taxon>Paraneoptera</taxon>
        <taxon>Hemiptera</taxon>
        <taxon>Sternorrhyncha</taxon>
        <taxon>Aphidomorpha</taxon>
        <taxon>Aphidoidea</taxon>
        <taxon>Aphididae</taxon>
        <taxon>Macrosiphini</taxon>
        <taxon>Acyrthosiphon</taxon>
    </lineage>
</organism>
<evidence type="ECO:0000313" key="2">
    <source>
        <dbReference type="EnsemblMetazoa" id="XP_016657170.1"/>
    </source>
</evidence>
<reference evidence="3" key="1">
    <citation type="submission" date="2010-06" db="EMBL/GenBank/DDBJ databases">
        <authorList>
            <person name="Jiang H."/>
            <person name="Abraham K."/>
            <person name="Ali S."/>
            <person name="Alsbrooks S.L."/>
            <person name="Anim B.N."/>
            <person name="Anosike U.S."/>
            <person name="Attaway T."/>
            <person name="Bandaranaike D.P."/>
            <person name="Battles P.K."/>
            <person name="Bell S.N."/>
            <person name="Bell A.V."/>
            <person name="Beltran B."/>
            <person name="Bickham C."/>
            <person name="Bustamante Y."/>
            <person name="Caleb T."/>
            <person name="Canada A."/>
            <person name="Cardenas V."/>
            <person name="Carter K."/>
            <person name="Chacko J."/>
            <person name="Chandrabose M.N."/>
            <person name="Chavez D."/>
            <person name="Chavez A."/>
            <person name="Chen L."/>
            <person name="Chu H.-S."/>
            <person name="Claassen K.J."/>
            <person name="Cockrell R."/>
            <person name="Collins M."/>
            <person name="Cooper J.A."/>
            <person name="Cree A."/>
            <person name="Curry S.M."/>
            <person name="Da Y."/>
            <person name="Dao M.D."/>
            <person name="Das B."/>
            <person name="Davila M.-L."/>
            <person name="Davy-Carroll L."/>
            <person name="Denson S."/>
            <person name="Dinh H."/>
            <person name="Ebong V.E."/>
            <person name="Edwards J.R."/>
            <person name="Egan A."/>
            <person name="El-Daye J."/>
            <person name="Escobedo L."/>
            <person name="Fernandez S."/>
            <person name="Fernando P.R."/>
            <person name="Flagg N."/>
            <person name="Forbes L.D."/>
            <person name="Fowler R.G."/>
            <person name="Fu Q."/>
            <person name="Gabisi R.A."/>
            <person name="Ganer J."/>
            <person name="Garbino Pronczuk A."/>
            <person name="Garcia R.M."/>
            <person name="Garner T."/>
            <person name="Garrett T.E."/>
            <person name="Gonzalez D.A."/>
            <person name="Hamid H."/>
            <person name="Hawkins E.S."/>
            <person name="Hirani K."/>
            <person name="Hogues M.E."/>
            <person name="Hollins B."/>
            <person name="Hsiao C.-H."/>
            <person name="Jabil R."/>
            <person name="James M.L."/>
            <person name="Jhangiani S.N."/>
            <person name="Johnson B."/>
            <person name="Johnson Q."/>
            <person name="Joshi V."/>
            <person name="Kalu J.B."/>
            <person name="Kam C."/>
            <person name="Kashfia A."/>
            <person name="Keebler J."/>
            <person name="Kisamo H."/>
            <person name="Kovar C.L."/>
            <person name="Lago L.A."/>
            <person name="Lai C.-Y."/>
            <person name="Laidlaw J."/>
            <person name="Lara F."/>
            <person name="Le T.-K."/>
            <person name="Lee S.L."/>
            <person name="Legall F.H."/>
            <person name="Lemon S.J."/>
            <person name="Lewis L.R."/>
            <person name="Li B."/>
            <person name="Liu Y."/>
            <person name="Liu Y.-S."/>
            <person name="Lopez J."/>
            <person name="Lozado R.J."/>
            <person name="Lu J."/>
            <person name="Madu R.C."/>
            <person name="Maheshwari M."/>
            <person name="Maheshwari R."/>
            <person name="Malloy K."/>
            <person name="Martinez E."/>
            <person name="Mathew T."/>
            <person name="Mercado I.C."/>
            <person name="Mercado C."/>
            <person name="Meyer B."/>
            <person name="Montgomery K."/>
            <person name="Morgan M.B."/>
            <person name="Munidasa M."/>
            <person name="Nazareth L.V."/>
            <person name="Nelson J."/>
            <person name="Ng B.M."/>
            <person name="Nguyen N.B."/>
            <person name="Nguyen P.Q."/>
            <person name="Nguyen T."/>
            <person name="Obregon M."/>
            <person name="Okwuonu G.O."/>
            <person name="Onwere C.G."/>
            <person name="Orozco G."/>
            <person name="Parra A."/>
            <person name="Patel S."/>
            <person name="Patil S."/>
            <person name="Perez A."/>
            <person name="Perez Y."/>
            <person name="Pham C."/>
            <person name="Primus E.L."/>
            <person name="Pu L.-L."/>
            <person name="Puazo M."/>
            <person name="Qin X."/>
            <person name="Quiroz J.B."/>
            <person name="Reese J."/>
            <person name="Richards S."/>
            <person name="Rives C.M."/>
            <person name="Robberts R."/>
            <person name="Ruiz S.J."/>
            <person name="Ruiz M.J."/>
            <person name="Santibanez J."/>
            <person name="Schneider B.W."/>
            <person name="Sisson I."/>
            <person name="Smith M."/>
            <person name="Sodergren E."/>
            <person name="Song X.-Z."/>
            <person name="Song B.B."/>
            <person name="Summersgill H."/>
            <person name="Thelus R."/>
            <person name="Thornton R.D."/>
            <person name="Trejos Z.Y."/>
            <person name="Usmani K."/>
            <person name="Vattathil S."/>
            <person name="Villasana D."/>
            <person name="Walker D.L."/>
            <person name="Wang S."/>
            <person name="Wang K."/>
            <person name="White C.S."/>
            <person name="Williams A.C."/>
            <person name="Williamson J."/>
            <person name="Wilson K."/>
            <person name="Woghiren I.O."/>
            <person name="Woodworth J.R."/>
            <person name="Worley K.C."/>
            <person name="Wright R.A."/>
            <person name="Wu W."/>
            <person name="Young L."/>
            <person name="Zhang L."/>
            <person name="Zhang J."/>
            <person name="Zhu Y."/>
            <person name="Muzny D.M."/>
            <person name="Weinstock G."/>
            <person name="Gibbs R.A."/>
        </authorList>
    </citation>
    <scope>NUCLEOTIDE SEQUENCE [LARGE SCALE GENOMIC DNA]</scope>
    <source>
        <strain evidence="3">LSR1</strain>
    </source>
</reference>
<dbReference type="InterPro" id="IPR052958">
    <property type="entry name" value="IFN-induced_PKR_regulator"/>
</dbReference>
<dbReference type="OMA" id="VSYDDIM"/>
<sequence length="107" mass="12566">MWRRHCSNTPEEKRPKTFVDALNFCESTLYQSIHRFLQIGATLPVSVASSERSFSCLRRLKTYLRNKTAEDRLNGLVLLNLYRDVEVSYDDIMNIMAKTPRRKNLIL</sequence>
<evidence type="ECO:0000313" key="3">
    <source>
        <dbReference type="Proteomes" id="UP000007819"/>
    </source>
</evidence>
<dbReference type="AlphaFoldDB" id="A0A8R2D1R3"/>
<accession>A0A8R2D1R3</accession>
<dbReference type="OrthoDB" id="6620984at2759"/>
<dbReference type="InterPro" id="IPR008906">
    <property type="entry name" value="HATC_C_dom"/>
</dbReference>
<reference evidence="2" key="2">
    <citation type="submission" date="2022-06" db="UniProtKB">
        <authorList>
            <consortium name="EnsemblMetazoa"/>
        </authorList>
    </citation>
    <scope>IDENTIFICATION</scope>
</reference>
<proteinExistence type="predicted"/>
<dbReference type="GeneID" id="107882780"/>
<dbReference type="RefSeq" id="XP_016657170.1">
    <property type="nucleotide sequence ID" value="XM_016801681.1"/>
</dbReference>
<feature type="domain" description="HAT C-terminal dimerisation" evidence="1">
    <location>
        <begin position="26"/>
        <end position="83"/>
    </location>
</feature>
<dbReference type="Proteomes" id="UP000007819">
    <property type="component" value="Chromosome A1"/>
</dbReference>